<organism evidence="1 2">
    <name type="scientific">Clostridium disporicum</name>
    <dbReference type="NCBI Taxonomy" id="84024"/>
    <lineage>
        <taxon>Bacteria</taxon>
        <taxon>Bacillati</taxon>
        <taxon>Bacillota</taxon>
        <taxon>Clostridia</taxon>
        <taxon>Eubacteriales</taxon>
        <taxon>Clostridiaceae</taxon>
        <taxon>Clostridium</taxon>
    </lineage>
</organism>
<dbReference type="RefSeq" id="WP_042394917.1">
    <property type="nucleotide sequence ID" value="NZ_CYZV01000025.1"/>
</dbReference>
<evidence type="ECO:0000313" key="2">
    <source>
        <dbReference type="Proteomes" id="UP000095558"/>
    </source>
</evidence>
<evidence type="ECO:0000313" key="1">
    <source>
        <dbReference type="EMBL" id="CUO45300.1"/>
    </source>
</evidence>
<gene>
    <name evidence="1" type="ORF">ERS852470_02386</name>
</gene>
<protein>
    <submittedName>
        <fullName evidence="1">Uncharacterized protein</fullName>
    </submittedName>
</protein>
<reference evidence="1 2" key="1">
    <citation type="submission" date="2015-09" db="EMBL/GenBank/DDBJ databases">
        <authorList>
            <consortium name="Pathogen Informatics"/>
        </authorList>
    </citation>
    <scope>NUCLEOTIDE SEQUENCE [LARGE SCALE GENOMIC DNA]</scope>
    <source>
        <strain evidence="1 2">2789STDY5834855</strain>
    </source>
</reference>
<proteinExistence type="predicted"/>
<accession>A0A174FAB6</accession>
<dbReference type="Proteomes" id="UP000095558">
    <property type="component" value="Unassembled WGS sequence"/>
</dbReference>
<dbReference type="AlphaFoldDB" id="A0A174FAB6"/>
<dbReference type="OrthoDB" id="6638171at2"/>
<name>A0A174FAB6_9CLOT</name>
<sequence>MAKHDFGIIERFEDDKLYSDYEPEKYNCISVSDDLIEEMITEYLEELGNLKTYFHMKKHPALGLDYCGTTIIPPGSLKEFRKIITTANKQFKSNELEKLIIKINLAIKQNKHLIHYGI</sequence>
<dbReference type="GeneID" id="83010764"/>
<dbReference type="EMBL" id="CYZV01000025">
    <property type="protein sequence ID" value="CUO45300.1"/>
    <property type="molecule type" value="Genomic_DNA"/>
</dbReference>